<evidence type="ECO:0000313" key="5">
    <source>
        <dbReference type="EMBL" id="PIE36205.1"/>
    </source>
</evidence>
<dbReference type="PRINTS" id="PR00419">
    <property type="entry name" value="ADXRDTASE"/>
</dbReference>
<proteinExistence type="predicted"/>
<gene>
    <name evidence="5" type="ORF">CSA56_00895</name>
</gene>
<evidence type="ECO:0000259" key="4">
    <source>
        <dbReference type="PROSITE" id="PS51379"/>
    </source>
</evidence>
<dbReference type="PROSITE" id="PS00198">
    <property type="entry name" value="4FE4S_FER_1"/>
    <property type="match status" value="1"/>
</dbReference>
<dbReference type="PROSITE" id="PS51379">
    <property type="entry name" value="4FE4S_FER_2"/>
    <property type="match status" value="1"/>
</dbReference>
<dbReference type="Gene3D" id="1.10.1060.10">
    <property type="entry name" value="Alpha-helical ferredoxin"/>
    <property type="match status" value="1"/>
</dbReference>
<dbReference type="InterPro" id="IPR017900">
    <property type="entry name" value="4Fe4S_Fe_S_CS"/>
</dbReference>
<dbReference type="Gene3D" id="3.30.70.20">
    <property type="match status" value="1"/>
</dbReference>
<dbReference type="GO" id="GO:0051536">
    <property type="term" value="F:iron-sulfur cluster binding"/>
    <property type="evidence" value="ECO:0007669"/>
    <property type="project" value="UniProtKB-KW"/>
</dbReference>
<dbReference type="NCBIfam" id="TIGR03315">
    <property type="entry name" value="Se_ygfK"/>
    <property type="match status" value="1"/>
</dbReference>
<sequence>MGDIMRLIPFGKMLKWIVNEYTEHHSIFGVHESHFFRKETDLTFTLLNEQCDTILGPAAGPHTQMTQNLIVSYLVGGRFLELKTTQKLDALEFDKPCIDARDEGYNTEWSTELSLGGAFDEYLKAWIILHVLERFLGFSATGQRSFVFNMSIGYDLEGIKTPKMDAFINSMIDASKHRLFREYLNELDRLIQEPGFLKGSEFETSDLSGVVSDISPHIANSVTLSTMHGCPPDEIEKICHYLLTEKKLNTFVKLNPTLLGYPKVREILDRLDYDYIELSEEAFSHDLRYDDAVPMLKRLVQTAREHDCQFGVKLSNTLGSINTLHVLPGNEMYMSGRALFPLTINVAALLSEEFNGMLPISYSGGISQFNVKEVGKIGIKPITVATDLLKPGGYARMKEMAQELESIEWPALRTIDVATLKQVAVDSLTDSHYQKMWRGTNRVAIERDLPFFDCYAAPCTLRCPIHQDVPEYIRLTAEGRYDEALELIYSKNPLPHITSYICDHQCMTKCTRLDYDGAVRIRDMKLLATTKGWDGYMQRYQENIEDNGINVAVIGAGPAGLATAYFLRLGGFNVTVFERAASAGGVATNVLPSFRLPAEAIQQDIDFIQSHGVEFRFGVSEDFSIVDLRSQGFQYIFIGIGAQISGDMVLSGRNTNVRHALDFLKAFKLDPESILLGKSVAVVGGGNTAMDSARAATRVPGVEKVRILYRRTQEQMPADMEEFDNAIAEGVEFLPLMLPERFEPSSGLICRKMALGEPDTSGRRRPVPTDETIDLHVDAVITAIGEKVDVKLLQSCGLELGEDGWVAVNKETLETSIPGVFIGGDTYRGPSTVVESMADARTAAEAIIRKELPDWQGFDIKEHLKTTDKAEIIPQIVSRKAKVTDEHPVEIDDTLGTLEASRCLECHVLCNKCVDVCPNRANVAIRINNDQFKDTFQILHLDPLCNECGNCGTFCPYNGKPYKDKLTLFGLQEDFENSENSGFLFTDAKGSGTLRLNGSLYEFMCDAQGRCTIEMVGYYTDSDLLKNVASMIQAVWKDYKYLVM</sequence>
<name>A0A2G6KKP4_9BACT</name>
<reference evidence="5 6" key="1">
    <citation type="submission" date="2017-10" db="EMBL/GenBank/DDBJ databases">
        <title>Novel microbial diversity and functional potential in the marine mammal oral microbiome.</title>
        <authorList>
            <person name="Dudek N.K."/>
            <person name="Sun C.L."/>
            <person name="Burstein D."/>
            <person name="Kantor R.S."/>
            <person name="Aliaga Goltsman D.S."/>
            <person name="Bik E.M."/>
            <person name="Thomas B.C."/>
            <person name="Banfield J.F."/>
            <person name="Relman D.A."/>
        </authorList>
    </citation>
    <scope>NUCLEOTIDE SEQUENCE [LARGE SCALE GENOMIC DNA]</scope>
    <source>
        <strain evidence="5">DOLJORAL78_47_16</strain>
    </source>
</reference>
<dbReference type="InterPro" id="IPR017701">
    <property type="entry name" value="Se_rdtase_YgfK"/>
</dbReference>
<dbReference type="PANTHER" id="PTHR42783">
    <property type="entry name" value="GLUTAMATE SYNTHASE [NADPH] SMALL CHAIN"/>
    <property type="match status" value="1"/>
</dbReference>
<dbReference type="GO" id="GO:0016491">
    <property type="term" value="F:oxidoreductase activity"/>
    <property type="evidence" value="ECO:0007669"/>
    <property type="project" value="InterPro"/>
</dbReference>
<evidence type="ECO:0000256" key="2">
    <source>
        <dbReference type="ARBA" id="ARBA00023004"/>
    </source>
</evidence>
<dbReference type="AlphaFoldDB" id="A0A2G6KKP4"/>
<evidence type="ECO:0000256" key="1">
    <source>
        <dbReference type="ARBA" id="ARBA00022723"/>
    </source>
</evidence>
<dbReference type="Pfam" id="PF14691">
    <property type="entry name" value="Fer4_20"/>
    <property type="match status" value="1"/>
</dbReference>
<dbReference type="GO" id="GO:0046872">
    <property type="term" value="F:metal ion binding"/>
    <property type="evidence" value="ECO:0007669"/>
    <property type="project" value="UniProtKB-KW"/>
</dbReference>
<protein>
    <submittedName>
        <fullName evidence="5">Putative selenate reductase subunit YgfK</fullName>
    </submittedName>
</protein>
<evidence type="ECO:0000256" key="3">
    <source>
        <dbReference type="ARBA" id="ARBA00023014"/>
    </source>
</evidence>
<dbReference type="InterPro" id="IPR017896">
    <property type="entry name" value="4Fe4S_Fe-S-bd"/>
</dbReference>
<keyword evidence="2" id="KW-0408">Iron</keyword>
<dbReference type="PANTHER" id="PTHR42783:SF3">
    <property type="entry name" value="GLUTAMATE SYNTHASE [NADPH] SMALL CHAIN-RELATED"/>
    <property type="match status" value="1"/>
</dbReference>
<dbReference type="SUPFAM" id="SSF51971">
    <property type="entry name" value="Nucleotide-binding domain"/>
    <property type="match status" value="2"/>
</dbReference>
<dbReference type="EMBL" id="PDSK01000022">
    <property type="protein sequence ID" value="PIE36205.1"/>
    <property type="molecule type" value="Genomic_DNA"/>
</dbReference>
<dbReference type="Pfam" id="PF07992">
    <property type="entry name" value="Pyr_redox_2"/>
    <property type="match status" value="1"/>
</dbReference>
<dbReference type="InterPro" id="IPR023753">
    <property type="entry name" value="FAD/NAD-binding_dom"/>
</dbReference>
<organism evidence="5 6">
    <name type="scientific">candidate division KSB3 bacterium</name>
    <dbReference type="NCBI Taxonomy" id="2044937"/>
    <lineage>
        <taxon>Bacteria</taxon>
        <taxon>candidate division KSB3</taxon>
    </lineage>
</organism>
<dbReference type="Gene3D" id="3.50.50.60">
    <property type="entry name" value="FAD/NAD(P)-binding domain"/>
    <property type="match status" value="2"/>
</dbReference>
<evidence type="ECO:0000313" key="6">
    <source>
        <dbReference type="Proteomes" id="UP000230821"/>
    </source>
</evidence>
<keyword evidence="1" id="KW-0479">Metal-binding</keyword>
<dbReference type="SUPFAM" id="SSF46548">
    <property type="entry name" value="alpha-helical ferredoxin"/>
    <property type="match status" value="2"/>
</dbReference>
<accession>A0A2G6KKP4</accession>
<comment type="caution">
    <text evidence="5">The sequence shown here is derived from an EMBL/GenBank/DDBJ whole genome shotgun (WGS) entry which is preliminary data.</text>
</comment>
<feature type="domain" description="4Fe-4S ferredoxin-type" evidence="4">
    <location>
        <begin position="937"/>
        <end position="965"/>
    </location>
</feature>
<keyword evidence="3" id="KW-0411">Iron-sulfur</keyword>
<dbReference type="InterPro" id="IPR009051">
    <property type="entry name" value="Helical_ferredxn"/>
</dbReference>
<dbReference type="SUPFAM" id="SSF51395">
    <property type="entry name" value="FMN-linked oxidoreductases"/>
    <property type="match status" value="1"/>
</dbReference>
<dbReference type="InterPro" id="IPR028261">
    <property type="entry name" value="DPD_II"/>
</dbReference>
<dbReference type="InterPro" id="IPR036188">
    <property type="entry name" value="FAD/NAD-bd_sf"/>
</dbReference>
<dbReference type="Proteomes" id="UP000230821">
    <property type="component" value="Unassembled WGS sequence"/>
</dbReference>